<dbReference type="InterPro" id="IPR000742">
    <property type="entry name" value="EGF"/>
</dbReference>
<feature type="disulfide bond" evidence="19">
    <location>
        <begin position="688"/>
        <end position="703"/>
    </location>
</feature>
<feature type="disulfide bond" evidence="19">
    <location>
        <begin position="571"/>
        <end position="586"/>
    </location>
</feature>
<dbReference type="SMART" id="SM00282">
    <property type="entry name" value="LamG"/>
    <property type="match status" value="3"/>
</dbReference>
<dbReference type="InterPro" id="IPR001881">
    <property type="entry name" value="EGF-like_Ca-bd_dom"/>
</dbReference>
<feature type="disulfide bond" evidence="19">
    <location>
        <begin position="1205"/>
        <end position="1223"/>
    </location>
</feature>
<feature type="disulfide bond" evidence="19">
    <location>
        <begin position="165"/>
        <end position="183"/>
    </location>
</feature>
<dbReference type="InterPro" id="IPR002049">
    <property type="entry name" value="LE_dom"/>
</dbReference>
<dbReference type="PROSITE" id="PS01186">
    <property type="entry name" value="EGF_2"/>
    <property type="match status" value="2"/>
</dbReference>
<dbReference type="PROSITE" id="PS50026">
    <property type="entry name" value="EGF_3"/>
    <property type="match status" value="3"/>
</dbReference>
<dbReference type="FunFam" id="4.10.400.10:FF:000164">
    <property type="entry name" value="Basement membrane-specific heparan sulfate proteoglycan core protein-like Protein"/>
    <property type="match status" value="1"/>
</dbReference>
<feature type="disulfide bond" evidence="19">
    <location>
        <begin position="629"/>
        <end position="641"/>
    </location>
</feature>
<dbReference type="Pfam" id="PF00047">
    <property type="entry name" value="ig"/>
    <property type="match status" value="1"/>
</dbReference>
<dbReference type="Pfam" id="PF00054">
    <property type="entry name" value="Laminin_G_1"/>
    <property type="match status" value="1"/>
</dbReference>
<dbReference type="FunFam" id="4.10.400.10:FF:000086">
    <property type="entry name" value="Terribly reduced optic lobes, isoform B"/>
    <property type="match status" value="1"/>
</dbReference>
<dbReference type="SMART" id="SM00180">
    <property type="entry name" value="EGF_Lam"/>
    <property type="match status" value="6"/>
</dbReference>
<dbReference type="PROSITE" id="PS50025">
    <property type="entry name" value="LAM_G_DOMAIN"/>
    <property type="match status" value="3"/>
</dbReference>
<dbReference type="GO" id="GO:0050769">
    <property type="term" value="P:positive regulation of neurogenesis"/>
    <property type="evidence" value="ECO:0007669"/>
    <property type="project" value="UniProtKB-ARBA"/>
</dbReference>
<dbReference type="Pfam" id="PF02210">
    <property type="entry name" value="Laminin_G_2"/>
    <property type="match status" value="2"/>
</dbReference>
<feature type="disulfide bond" evidence="19">
    <location>
        <begin position="36"/>
        <end position="48"/>
    </location>
</feature>
<dbReference type="SUPFAM" id="SSF48726">
    <property type="entry name" value="Immunoglobulin"/>
    <property type="match status" value="13"/>
</dbReference>
<feature type="disulfide bond" evidence="17">
    <location>
        <begin position="3832"/>
        <end position="3841"/>
    </location>
</feature>
<feature type="domain" description="Laminin G" evidence="23">
    <location>
        <begin position="4103"/>
        <end position="4286"/>
    </location>
</feature>
<dbReference type="FunFam" id="4.10.400.10:FF:000062">
    <property type="entry name" value="Terribly reduced optic lobes, isoform AI"/>
    <property type="match status" value="1"/>
</dbReference>
<dbReference type="PROSITE" id="PS50835">
    <property type="entry name" value="IG_LIKE"/>
    <property type="match status" value="12"/>
</dbReference>
<dbReference type="InterPro" id="IPR013151">
    <property type="entry name" value="Immunoglobulin_dom"/>
</dbReference>
<dbReference type="FunFam" id="2.10.25.10:FF:000012">
    <property type="entry name" value="Delta-like protein"/>
    <property type="match status" value="1"/>
</dbReference>
<dbReference type="GO" id="GO:0005509">
    <property type="term" value="F:calcium ion binding"/>
    <property type="evidence" value="ECO:0007669"/>
    <property type="project" value="InterPro"/>
</dbReference>
<feature type="disulfide bond" evidence="19">
    <location>
        <begin position="1165"/>
        <end position="1183"/>
    </location>
</feature>
<dbReference type="CDD" id="cd00054">
    <property type="entry name" value="EGF_CA"/>
    <property type="match status" value="2"/>
</dbReference>
<evidence type="ECO:0000259" key="23">
    <source>
        <dbReference type="PROSITE" id="PS50025"/>
    </source>
</evidence>
<feature type="region of interest" description="Disordered" evidence="21">
    <location>
        <begin position="3389"/>
        <end position="3413"/>
    </location>
</feature>
<feature type="disulfide bond" evidence="19">
    <location>
        <begin position="1008"/>
        <end position="1026"/>
    </location>
</feature>
<feature type="domain" description="Ig-like" evidence="26">
    <location>
        <begin position="2881"/>
        <end position="2969"/>
    </location>
</feature>
<keyword evidence="5" id="KW-0272">Extracellular matrix</keyword>
<feature type="disulfide bond" evidence="19">
    <location>
        <begin position="955"/>
        <end position="970"/>
    </location>
</feature>
<dbReference type="CDD" id="cd00110">
    <property type="entry name" value="LamG"/>
    <property type="match status" value="3"/>
</dbReference>
<dbReference type="PROSITE" id="PS01248">
    <property type="entry name" value="EGF_LAM_1"/>
    <property type="match status" value="4"/>
</dbReference>
<keyword evidence="8 22" id="KW-0732">Signal</keyword>
<dbReference type="GO" id="GO:0003002">
    <property type="term" value="P:regionalization"/>
    <property type="evidence" value="ECO:0007669"/>
    <property type="project" value="UniProtKB-ARBA"/>
</dbReference>
<dbReference type="FunFam" id="4.10.400.10:FF:000161">
    <property type="entry name" value="Terribly reduced optic lobes, isoform AZ"/>
    <property type="match status" value="1"/>
</dbReference>
<evidence type="ECO:0008006" key="30">
    <source>
        <dbReference type="Google" id="ProtNLM"/>
    </source>
</evidence>
<dbReference type="GO" id="GO:0005604">
    <property type="term" value="C:basement membrane"/>
    <property type="evidence" value="ECO:0007669"/>
    <property type="project" value="UniProtKB-SubCell"/>
</dbReference>
<dbReference type="SUPFAM" id="SSF57196">
    <property type="entry name" value="EGF/Laminin"/>
    <property type="match status" value="4"/>
</dbReference>
<feature type="disulfide bond" evidence="19">
    <location>
        <begin position="732"/>
        <end position="744"/>
    </location>
</feature>
<dbReference type="FunFam" id="4.10.400.10:FF:000056">
    <property type="entry name" value="Terribly reduced optic lobes, isoform AM"/>
    <property type="match status" value="1"/>
</dbReference>
<evidence type="ECO:0000256" key="18">
    <source>
        <dbReference type="PROSITE-ProRule" id="PRU00122"/>
    </source>
</evidence>
<evidence type="ECO:0000256" key="14">
    <source>
        <dbReference type="ARBA" id="ARBA00023180"/>
    </source>
</evidence>
<feature type="domain" description="Ig-like" evidence="26">
    <location>
        <begin position="2790"/>
        <end position="2878"/>
    </location>
</feature>
<dbReference type="FunFam" id="2.60.40.10:FF:000540">
    <property type="entry name" value="Basement membrane-specific heparan sulfate proteoglycan core protein"/>
    <property type="match status" value="1"/>
</dbReference>
<dbReference type="Pfam" id="PF00053">
    <property type="entry name" value="EGF_laminin"/>
    <property type="match status" value="5"/>
</dbReference>
<dbReference type="PANTHER" id="PTHR24270:SF63">
    <property type="entry name" value="TERRIBLY REDUCED OPTIC LOBES, ISOFORM B"/>
    <property type="match status" value="1"/>
</dbReference>
<dbReference type="PRINTS" id="PR00261">
    <property type="entry name" value="LDLRECEPTOR"/>
</dbReference>
<feature type="disulfide bond" evidence="19">
    <location>
        <begin position="497"/>
        <end position="509"/>
    </location>
</feature>
<comment type="caution">
    <text evidence="28">The sequence shown here is derived from an EMBL/GenBank/DDBJ whole genome shotgun (WGS) entry which is preliminary data.</text>
</comment>
<feature type="disulfide bond" evidence="19">
    <location>
        <begin position="467"/>
        <end position="482"/>
    </location>
</feature>
<feature type="disulfide bond" evidence="20">
    <location>
        <begin position="2073"/>
        <end position="2085"/>
    </location>
</feature>
<dbReference type="PROSITE" id="PS50068">
    <property type="entry name" value="LDLRA_2"/>
    <property type="match status" value="24"/>
</dbReference>
<evidence type="ECO:0000259" key="27">
    <source>
        <dbReference type="PROSITE" id="PS51115"/>
    </source>
</evidence>
<dbReference type="PROSITE" id="PS51115">
    <property type="entry name" value="LAMININ_IVA"/>
    <property type="match status" value="3"/>
</dbReference>
<dbReference type="InterPro" id="IPR013320">
    <property type="entry name" value="ConA-like_dom_sf"/>
</dbReference>
<dbReference type="InterPro" id="IPR007110">
    <property type="entry name" value="Ig-like_dom"/>
</dbReference>
<dbReference type="SUPFAM" id="SSF57424">
    <property type="entry name" value="LDL receptor-like module"/>
    <property type="match status" value="23"/>
</dbReference>
<evidence type="ECO:0000256" key="1">
    <source>
        <dbReference type="ARBA" id="ARBA00004167"/>
    </source>
</evidence>
<evidence type="ECO:0000256" key="11">
    <source>
        <dbReference type="ARBA" id="ARBA00022989"/>
    </source>
</evidence>
<dbReference type="InterPro" id="IPR013098">
    <property type="entry name" value="Ig_I-set"/>
</dbReference>
<dbReference type="EMBL" id="JAMKOV010000116">
    <property type="protein sequence ID" value="KAI8033626.1"/>
    <property type="molecule type" value="Genomic_DNA"/>
</dbReference>
<feature type="disulfide bond" evidence="19">
    <location>
        <begin position="826"/>
        <end position="844"/>
    </location>
</feature>
<dbReference type="SMART" id="SM00192">
    <property type="entry name" value="LDLa"/>
    <property type="match status" value="24"/>
</dbReference>
<feature type="disulfide bond" evidence="17">
    <location>
        <begin position="3776"/>
        <end position="3793"/>
    </location>
</feature>
<feature type="domain" description="Laminin EGF-like" evidence="25">
    <location>
        <begin position="2073"/>
        <end position="2121"/>
    </location>
</feature>
<feature type="chain" id="PRO_5040362785" description="Basement membrane-specific heparan sulfate proteoglycan core protein" evidence="22">
    <location>
        <begin position="27"/>
        <end position="4376"/>
    </location>
</feature>
<dbReference type="CDD" id="cd00055">
    <property type="entry name" value="EGF_Lam"/>
    <property type="match status" value="4"/>
</dbReference>
<feature type="disulfide bond" evidence="17">
    <location>
        <begin position="3795"/>
        <end position="3804"/>
    </location>
</feature>
<dbReference type="SMART" id="SM00409">
    <property type="entry name" value="IG"/>
    <property type="match status" value="13"/>
</dbReference>
<feature type="domain" description="Ig-like" evidence="26">
    <location>
        <begin position="3090"/>
        <end position="3174"/>
    </location>
</feature>
<keyword evidence="16" id="KW-0393">Immunoglobulin domain</keyword>
<feature type="disulfide bond" evidence="19">
    <location>
        <begin position="1177"/>
        <end position="1192"/>
    </location>
</feature>
<feature type="disulfide bond" evidence="19">
    <location>
        <begin position="1001"/>
        <end position="1013"/>
    </location>
</feature>
<feature type="disulfide bond" evidence="19">
    <location>
        <begin position="552"/>
        <end position="564"/>
    </location>
</feature>
<keyword evidence="11" id="KW-1133">Transmembrane helix</keyword>
<feature type="domain" description="Laminin G" evidence="23">
    <location>
        <begin position="3849"/>
        <end position="4025"/>
    </location>
</feature>
<feature type="disulfide bond" evidence="19">
    <location>
        <begin position="312"/>
        <end position="327"/>
    </location>
</feature>
<feature type="region of interest" description="Disordered" evidence="21">
    <location>
        <begin position="2973"/>
        <end position="3004"/>
    </location>
</feature>
<feature type="disulfide bond" evidence="19">
    <location>
        <begin position="648"/>
        <end position="663"/>
    </location>
</feature>
<dbReference type="PROSITE" id="PS00022">
    <property type="entry name" value="EGF_1"/>
    <property type="match status" value="4"/>
</dbReference>
<dbReference type="PANTHER" id="PTHR24270">
    <property type="entry name" value="LOW-DENSITY LIPOPROTEIN RECEPTOR-RELATED"/>
    <property type="match status" value="1"/>
</dbReference>
<feature type="domain" description="Ig-like" evidence="26">
    <location>
        <begin position="3185"/>
        <end position="3254"/>
    </location>
</feature>
<feature type="disulfide bond" evidence="19">
    <location>
        <begin position="504"/>
        <end position="522"/>
    </location>
</feature>
<evidence type="ECO:0000256" key="19">
    <source>
        <dbReference type="PROSITE-ProRule" id="PRU00124"/>
    </source>
</evidence>
<feature type="domain" description="EGF-like" evidence="24">
    <location>
        <begin position="3807"/>
        <end position="3842"/>
    </location>
</feature>
<feature type="disulfide bond" evidence="19">
    <location>
        <begin position="209"/>
        <end position="227"/>
    </location>
</feature>
<feature type="disulfide bond" evidence="19">
    <location>
        <begin position="158"/>
        <end position="170"/>
    </location>
</feature>
<feature type="disulfide bond" evidence="19">
    <location>
        <begin position="202"/>
        <end position="214"/>
    </location>
</feature>
<feature type="disulfide bond" evidence="19">
    <location>
        <begin position="739"/>
        <end position="757"/>
    </location>
</feature>
<dbReference type="FunFam" id="4.10.400.10:FF:000106">
    <property type="entry name" value="Uncharacterized protein, isoform D"/>
    <property type="match status" value="1"/>
</dbReference>
<dbReference type="GO" id="GO:0007424">
    <property type="term" value="P:open tracheal system development"/>
    <property type="evidence" value="ECO:0007669"/>
    <property type="project" value="UniProtKB-ARBA"/>
</dbReference>
<feature type="domain" description="Ig-like" evidence="26">
    <location>
        <begin position="2501"/>
        <end position="2573"/>
    </location>
</feature>
<evidence type="ECO:0000259" key="26">
    <source>
        <dbReference type="PROSITE" id="PS50835"/>
    </source>
</evidence>
<dbReference type="Gene3D" id="2.10.25.10">
    <property type="entry name" value="Laminin"/>
    <property type="match status" value="6"/>
</dbReference>
<feature type="domain" description="Ig-like" evidence="26">
    <location>
        <begin position="2596"/>
        <end position="2680"/>
    </location>
</feature>
<feature type="region of interest" description="Disordered" evidence="21">
    <location>
        <begin position="3344"/>
        <end position="3373"/>
    </location>
</feature>
<keyword evidence="14" id="KW-0325">Glycoprotein</keyword>
<feature type="disulfide bond" evidence="19">
    <location>
        <begin position="903"/>
        <end position="921"/>
    </location>
</feature>
<feature type="disulfide bond" evidence="19">
    <location>
        <begin position="936"/>
        <end position="948"/>
    </location>
</feature>
<dbReference type="InterPro" id="IPR003599">
    <property type="entry name" value="Ig_sub"/>
</dbReference>
<feature type="domain" description="EGF-like" evidence="24">
    <location>
        <begin position="4061"/>
        <end position="4097"/>
    </location>
</feature>
<keyword evidence="10" id="KW-0084">Basement membrane</keyword>
<comment type="caution">
    <text evidence="17">Lacks conserved residue(s) required for the propagation of feature annotation.</text>
</comment>
<feature type="disulfide bond" evidence="19">
    <location>
        <begin position="1198"/>
        <end position="1210"/>
    </location>
</feature>
<evidence type="ECO:0000256" key="4">
    <source>
        <dbReference type="ARBA" id="ARBA00022525"/>
    </source>
</evidence>
<evidence type="ECO:0000256" key="16">
    <source>
        <dbReference type="ARBA" id="ARBA00023319"/>
    </source>
</evidence>
<keyword evidence="7" id="KW-0812">Transmembrane</keyword>
<dbReference type="Gene3D" id="4.10.1220.10">
    <property type="entry name" value="EGF-type module"/>
    <property type="match status" value="1"/>
</dbReference>
<dbReference type="InterPro" id="IPR036055">
    <property type="entry name" value="LDL_receptor-like_sf"/>
</dbReference>
<dbReference type="InterPro" id="IPR013783">
    <property type="entry name" value="Ig-like_fold"/>
</dbReference>
<dbReference type="GO" id="GO:0012505">
    <property type="term" value="C:endomembrane system"/>
    <property type="evidence" value="ECO:0007669"/>
    <property type="project" value="UniProtKB-SubCell"/>
</dbReference>
<evidence type="ECO:0000256" key="8">
    <source>
        <dbReference type="ARBA" id="ARBA00022729"/>
    </source>
</evidence>
<feature type="disulfide bond" evidence="19">
    <location>
        <begin position="1241"/>
        <end position="1253"/>
    </location>
</feature>
<dbReference type="SMART" id="SM00181">
    <property type="entry name" value="EGF"/>
    <property type="match status" value="9"/>
</dbReference>
<gene>
    <name evidence="28" type="ORF">M5D96_013633</name>
</gene>
<dbReference type="FunFam" id="2.10.25.10:FF:000106">
    <property type="entry name" value="Heparan sulfate proteoglycan 2"/>
    <property type="match status" value="1"/>
</dbReference>
<evidence type="ECO:0000256" key="13">
    <source>
        <dbReference type="ARBA" id="ARBA00023157"/>
    </source>
</evidence>
<dbReference type="FunFam" id="2.10.25.10:FF:000340">
    <property type="entry name" value="Terribly reduced optic lobes, isoform AT"/>
    <property type="match status" value="1"/>
</dbReference>
<dbReference type="FunFam" id="4.10.400.10:FF:000044">
    <property type="entry name" value="Basement membrane-specific heparan sulfate proteoglycan core protein"/>
    <property type="match status" value="1"/>
</dbReference>
<dbReference type="Pfam" id="PF07679">
    <property type="entry name" value="I-set"/>
    <property type="match status" value="2"/>
</dbReference>
<feature type="compositionally biased region" description="Low complexity" evidence="21">
    <location>
        <begin position="356"/>
        <end position="373"/>
    </location>
</feature>
<dbReference type="GO" id="GO:0005911">
    <property type="term" value="C:cell-cell junction"/>
    <property type="evidence" value="ECO:0007669"/>
    <property type="project" value="UniProtKB-ARBA"/>
</dbReference>
<feature type="domain" description="Laminin EGF-like" evidence="25">
    <location>
        <begin position="2004"/>
        <end position="2053"/>
    </location>
</feature>
<dbReference type="FunFam" id="2.60.40.10:FF:001659">
    <property type="entry name" value="Terribly reduced optic lobes, isoform AY"/>
    <property type="match status" value="1"/>
</dbReference>
<feature type="domain" description="Ig-like" evidence="26">
    <location>
        <begin position="3401"/>
        <end position="3494"/>
    </location>
</feature>
<dbReference type="GO" id="GO:0007476">
    <property type="term" value="P:imaginal disc-derived wing morphogenesis"/>
    <property type="evidence" value="ECO:0007669"/>
    <property type="project" value="UniProtKB-ARBA"/>
</dbReference>
<evidence type="ECO:0000256" key="15">
    <source>
        <dbReference type="ARBA" id="ARBA00023292"/>
    </source>
</evidence>
<evidence type="ECO:0000256" key="3">
    <source>
        <dbReference type="ARBA" id="ARBA00004308"/>
    </source>
</evidence>
<feature type="disulfide bond" evidence="19">
    <location>
        <begin position="636"/>
        <end position="654"/>
    </location>
</feature>
<dbReference type="Pfam" id="PF13927">
    <property type="entry name" value="Ig_3"/>
    <property type="match status" value="8"/>
</dbReference>
<feature type="disulfide bond" evidence="19">
    <location>
        <begin position="1217"/>
        <end position="1232"/>
    </location>
</feature>
<feature type="disulfide bond" evidence="17">
    <location>
        <begin position="3811"/>
        <end position="3821"/>
    </location>
</feature>
<dbReference type="Pfam" id="PF00052">
    <property type="entry name" value="Laminin_B"/>
    <property type="match status" value="3"/>
</dbReference>
<keyword evidence="15 20" id="KW-0424">Laminin EGF-like domain</keyword>
<dbReference type="SUPFAM" id="SSF49899">
    <property type="entry name" value="Concanavalin A-like lectins/glucanases"/>
    <property type="match status" value="3"/>
</dbReference>
<evidence type="ECO:0000256" key="6">
    <source>
        <dbReference type="ARBA" id="ARBA00022536"/>
    </source>
</evidence>
<feature type="disulfide bond" evidence="19">
    <location>
        <begin position="1248"/>
        <end position="1266"/>
    </location>
</feature>
<proteinExistence type="predicted"/>
<feature type="domain" description="Ig-like" evidence="26">
    <location>
        <begin position="3506"/>
        <end position="3588"/>
    </location>
</feature>
<feature type="disulfide bond" evidence="19">
    <location>
        <begin position="416"/>
        <end position="434"/>
    </location>
</feature>
<accession>A0A9P9YB10</accession>
<dbReference type="GO" id="GO:0040008">
    <property type="term" value="P:regulation of growth"/>
    <property type="evidence" value="ECO:0007669"/>
    <property type="project" value="UniProtKB-ARBA"/>
</dbReference>
<dbReference type="Gene3D" id="2.170.300.10">
    <property type="entry name" value="Tie2 ligand-binding domain superfamily"/>
    <property type="match status" value="2"/>
</dbReference>
<feature type="disulfide bond" evidence="19">
    <location>
        <begin position="95"/>
        <end position="110"/>
    </location>
</feature>
<feature type="signal peptide" evidence="22">
    <location>
        <begin position="1"/>
        <end position="26"/>
    </location>
</feature>
<evidence type="ECO:0000256" key="10">
    <source>
        <dbReference type="ARBA" id="ARBA00022869"/>
    </source>
</evidence>
<dbReference type="Pfam" id="PF00008">
    <property type="entry name" value="EGF"/>
    <property type="match status" value="2"/>
</dbReference>
<feature type="disulfide bond" evidence="19">
    <location>
        <begin position="915"/>
        <end position="930"/>
    </location>
</feature>
<evidence type="ECO:0000259" key="24">
    <source>
        <dbReference type="PROSITE" id="PS50026"/>
    </source>
</evidence>
<organism evidence="28 29">
    <name type="scientific">Drosophila gunungcola</name>
    <name type="common">fruit fly</name>
    <dbReference type="NCBI Taxonomy" id="103775"/>
    <lineage>
        <taxon>Eukaryota</taxon>
        <taxon>Metazoa</taxon>
        <taxon>Ecdysozoa</taxon>
        <taxon>Arthropoda</taxon>
        <taxon>Hexapoda</taxon>
        <taxon>Insecta</taxon>
        <taxon>Pterygota</taxon>
        <taxon>Neoptera</taxon>
        <taxon>Endopterygota</taxon>
        <taxon>Diptera</taxon>
        <taxon>Brachycera</taxon>
        <taxon>Muscomorpha</taxon>
        <taxon>Ephydroidea</taxon>
        <taxon>Drosophilidae</taxon>
        <taxon>Drosophila</taxon>
        <taxon>Sophophora</taxon>
    </lineage>
</organism>
<feature type="disulfide bond" evidence="20">
    <location>
        <begin position="2023"/>
        <end position="2032"/>
    </location>
</feature>
<feature type="disulfide bond" evidence="19">
    <location>
        <begin position="799"/>
        <end position="814"/>
    </location>
</feature>
<evidence type="ECO:0000256" key="20">
    <source>
        <dbReference type="PROSITE-ProRule" id="PRU00460"/>
    </source>
</evidence>
<evidence type="ECO:0000256" key="22">
    <source>
        <dbReference type="SAM" id="SignalP"/>
    </source>
</evidence>
<dbReference type="InterPro" id="IPR050685">
    <property type="entry name" value="LDLR"/>
</dbReference>
<dbReference type="SMART" id="SM00408">
    <property type="entry name" value="IGc2"/>
    <property type="match status" value="13"/>
</dbReference>
<evidence type="ECO:0000256" key="7">
    <source>
        <dbReference type="ARBA" id="ARBA00022692"/>
    </source>
</evidence>
<dbReference type="GO" id="GO:0016192">
    <property type="term" value="P:vesicle-mediated transport"/>
    <property type="evidence" value="ECO:0007669"/>
    <property type="project" value="UniProtKB-ARBA"/>
</dbReference>
<feature type="disulfide bond" evidence="18">
    <location>
        <begin position="4259"/>
        <end position="4286"/>
    </location>
</feature>
<reference evidence="28" key="1">
    <citation type="journal article" date="2023" name="Genome Biol. Evol.">
        <title>Long-read-based Genome Assembly of Drosophila gunungcola Reveals Fewer Chemosensory Genes in Flower-breeding Species.</title>
        <authorList>
            <person name="Negi A."/>
            <person name="Liao B.Y."/>
            <person name="Yeh S.D."/>
        </authorList>
    </citation>
    <scope>NUCLEOTIDE SEQUENCE</scope>
    <source>
        <strain evidence="28">Sukarami</strain>
    </source>
</reference>
<dbReference type="CDD" id="cd05743">
    <property type="entry name" value="Ig_Perlecan_like"/>
    <property type="match status" value="1"/>
</dbReference>
<dbReference type="FunFam" id="2.60.40.10:FF:000812">
    <property type="entry name" value="Terribly reduced optic lobes, isoform AN"/>
    <property type="match status" value="1"/>
</dbReference>
<dbReference type="GO" id="GO:0030855">
    <property type="term" value="P:epithelial cell differentiation"/>
    <property type="evidence" value="ECO:0007669"/>
    <property type="project" value="UniProtKB-ARBA"/>
</dbReference>
<dbReference type="FunFam" id="2.60.120.200:FF:000060">
    <property type="entry name" value="Terribly reduced optic lobes, isoform B"/>
    <property type="match status" value="1"/>
</dbReference>
<feature type="disulfide bond" evidence="19">
    <location>
        <begin position="1260"/>
        <end position="1275"/>
    </location>
</feature>
<dbReference type="InterPro" id="IPR002172">
    <property type="entry name" value="LDrepeatLR_classA_rpt"/>
</dbReference>
<dbReference type="Pfam" id="PF24973">
    <property type="entry name" value="EGF_LMN_ATRN"/>
    <property type="match status" value="1"/>
</dbReference>
<dbReference type="PROSITE" id="PS50027">
    <property type="entry name" value="EGF_LAM_2"/>
    <property type="match status" value="2"/>
</dbReference>
<feature type="disulfide bond" evidence="19">
    <location>
        <begin position="559"/>
        <end position="577"/>
    </location>
</feature>
<dbReference type="InterPro" id="IPR036179">
    <property type="entry name" value="Ig-like_dom_sf"/>
</dbReference>
<evidence type="ECO:0000256" key="12">
    <source>
        <dbReference type="ARBA" id="ARBA00023136"/>
    </source>
</evidence>
<feature type="region of interest" description="Disordered" evidence="21">
    <location>
        <begin position="238"/>
        <end position="260"/>
    </location>
</feature>
<feature type="compositionally biased region" description="Basic residues" evidence="21">
    <location>
        <begin position="3359"/>
        <end position="3369"/>
    </location>
</feature>
<dbReference type="InterPro" id="IPR056863">
    <property type="entry name" value="LMN_ATRN_NET-like_EGF"/>
</dbReference>
<dbReference type="Gene3D" id="4.10.400.10">
    <property type="entry name" value="Low-density Lipoprotein Receptor"/>
    <property type="match status" value="23"/>
</dbReference>
<protein>
    <recommendedName>
        <fullName evidence="30">Basement membrane-specific heparan sulfate proteoglycan core protein</fullName>
    </recommendedName>
</protein>
<dbReference type="InterPro" id="IPR023415">
    <property type="entry name" value="LDLR_class-A_CS"/>
</dbReference>
<evidence type="ECO:0000313" key="28">
    <source>
        <dbReference type="EMBL" id="KAI8033626.1"/>
    </source>
</evidence>
<dbReference type="PROSITE" id="PS01209">
    <property type="entry name" value="LDLRA_1"/>
    <property type="match status" value="11"/>
</dbReference>
<evidence type="ECO:0000256" key="2">
    <source>
        <dbReference type="ARBA" id="ARBA00004302"/>
    </source>
</evidence>
<dbReference type="FunFam" id="4.10.400.10:FF:000105">
    <property type="entry name" value="Lipophorin receptor 1, isoform K"/>
    <property type="match status" value="1"/>
</dbReference>
<dbReference type="FunFam" id="4.10.400.10:FF:000140">
    <property type="entry name" value="Terribly reduced optic lobes, isoform AF"/>
    <property type="match status" value="1"/>
</dbReference>
<feature type="domain" description="Ig-like" evidence="26">
    <location>
        <begin position="2399"/>
        <end position="2492"/>
    </location>
</feature>
<feature type="disulfide bond" evidence="19">
    <location>
        <begin position="121"/>
        <end position="133"/>
    </location>
</feature>
<feature type="domain" description="Laminin IV type A" evidence="27">
    <location>
        <begin position="1788"/>
        <end position="1969"/>
    </location>
</feature>
<feature type="region of interest" description="Disordered" evidence="21">
    <location>
        <begin position="345"/>
        <end position="373"/>
    </location>
</feature>
<keyword evidence="13 17" id="KW-1015">Disulfide bond</keyword>
<evidence type="ECO:0000259" key="25">
    <source>
        <dbReference type="PROSITE" id="PS50027"/>
    </source>
</evidence>
<evidence type="ECO:0000256" key="21">
    <source>
        <dbReference type="SAM" id="MobiDB-lite"/>
    </source>
</evidence>
<feature type="disulfide bond" evidence="19">
    <location>
        <begin position="3325"/>
        <end position="3340"/>
    </location>
</feature>
<comment type="subcellular location">
    <subcellularLocation>
        <location evidence="3">Endomembrane system</location>
    </subcellularLocation>
    <subcellularLocation>
        <location evidence="1">Membrane</location>
        <topology evidence="1">Single-pass membrane protein</topology>
    </subcellularLocation>
    <subcellularLocation>
        <location evidence="2">Secreted</location>
        <location evidence="2">Extracellular space</location>
        <location evidence="2">Extracellular matrix</location>
        <location evidence="2">Basement membrane</location>
    </subcellularLocation>
</comment>
<keyword evidence="6 17" id="KW-0245">EGF-like domain</keyword>
<dbReference type="GO" id="GO:0016318">
    <property type="term" value="P:ommatidial rotation"/>
    <property type="evidence" value="ECO:0007669"/>
    <property type="project" value="UniProtKB-ARBA"/>
</dbReference>
<dbReference type="CDD" id="cd00096">
    <property type="entry name" value="Ig"/>
    <property type="match status" value="2"/>
</dbReference>
<dbReference type="CDD" id="cd00112">
    <property type="entry name" value="LDLa"/>
    <property type="match status" value="24"/>
</dbReference>
<dbReference type="Proteomes" id="UP001059596">
    <property type="component" value="Unassembled WGS sequence"/>
</dbReference>
<dbReference type="FunFam" id="2.60.40.10:FF:000032">
    <property type="entry name" value="palladin isoform X1"/>
    <property type="match status" value="1"/>
</dbReference>
<feature type="domain" description="Laminin G" evidence="23">
    <location>
        <begin position="3594"/>
        <end position="3771"/>
    </location>
</feature>
<dbReference type="SMART" id="SM00281">
    <property type="entry name" value="LamB"/>
    <property type="match status" value="3"/>
</dbReference>
<dbReference type="Pfam" id="PF00057">
    <property type="entry name" value="Ldl_recept_a"/>
    <property type="match status" value="22"/>
</dbReference>
<feature type="compositionally biased region" description="Pro residues" evidence="21">
    <location>
        <begin position="3391"/>
        <end position="3409"/>
    </location>
</feature>
<dbReference type="GO" id="GO:0120035">
    <property type="term" value="P:regulation of plasma membrane bounded cell projection organization"/>
    <property type="evidence" value="ECO:0007669"/>
    <property type="project" value="UniProtKB-ARBA"/>
</dbReference>
<dbReference type="GO" id="GO:0005886">
    <property type="term" value="C:plasma membrane"/>
    <property type="evidence" value="ECO:0007669"/>
    <property type="project" value="TreeGrafter"/>
</dbReference>
<evidence type="ECO:0000256" key="9">
    <source>
        <dbReference type="ARBA" id="ARBA00022737"/>
    </source>
</evidence>
<sequence length="4376" mass="482456">MGRRLRAAFWLLAALIVIEKSQKSEARGTYISYGECHANEFRCNDGQCIDARKRCNNIEDCAEGEDEGEECPAACSGMEYQCRDGTRCISVSQQCDGHSDCSDGDDEEHCDGIVPKLRYTCPKGKFTCRDLSCISIVHRCDGRADCPHDRSDEEGCPCLYDKWQCDDGTCIAKELLCNGNIDCPEDISDERYCDGGYDDGECRFDEFRCGTGECIPMRQVCDNIYDCNDYTDEANCDGGESEEEDSVGIPIGHRPQRPKSKFDDGLHEKDIYEYHVYQPSNVYGKADSQNPCASNQFRCTTTNVCIPLHLRCDNFYHCNDMSDEKNCEQYQRPTTTRRPLIWATHPFTTQGPGLLERNNTTRTTASSTTRTTETPPIWQWATKTTTSETTTTNPITTLGVAINSSQSCLENIEFACHNRDCIPIESVCDGTPDCGHEEDEDYALCNCSGDKYKCQRGGGCIPKSQVCDGKPQCRDRSDESACHLHGRLNKTRLGVECLGSQYQCGDGSCISGYKRCNGITDCADGADEYNCIYNYVDSSYDNDPDNNPLNECDILEFECDYSQCLPLEKKCNGYVDCEDESDEFECQSYTDRCLESEFECDSYCLPRDQLCNGITNCQDGSDERNCTFCREDAYLCNTGECVADNQRCNGIDDCADGSDERHCDQARNYCPPNRLACNGTCVNRRIRCDGKRDCLDGYDEMYCPETNNHYPINNVNVIVQKTSPPNPKTKRCRPNEWQCANLECIEISLQCNEFKDCSDGSDEDLSVCFGIATNRLKPSDCSSDQFFCDESCYNRSVRCNGHLDCSDGSDEVGCSMKSLPCPQHQCPSGRCYSESERCDRHRHCEDGSDEANCTAILCKDNEFLCFDRQFCINSTQHCDGFYDCRDFSDEQNCIGCAPSQYRCRNGDCVAGSAVCDGVPQCSDNSDELNCGGAQECLPSQFRCNSGQCVSLGARCNGRSDCQDGSDEHICGHHQVEVTQGTTGSGTTSTSTTAMTPLRIICPPTSFKCDNGPCISLGLRCNGRIDCPYDDSDEVDCGHVSNEIDNNFNNPGRGSNQLNLKTYPDAQIIKESREVIFRCRDEGPARAKVKWSRPGGRPLPPGFTDRNGRLEIPNIRVEDAGTYVCEAVGYANYIAGQQVTVNLNVERYNDLSSRPSSACSEHQSTCMNGECIDRTAICDGTPDCSDASDEQSCSLGRKCQPNQFMCANSKCVDRTWRCDGQNDCEDNSDETSCDPEPSGAPCRFSEFQCRSGHCIPKSFQCDNLADCTDGTDEVGCMKPMPIRPPPPSVSLMEFEVLELTCVATGTPTPMIVWRLNWGHVPDKCESKSYGGTGTLRCPDMRPKDSGAYSCEIINTRGTHFVNPDTIVTVTPQRTDVCKAGFFNMLARKSDDCVKCFCFGVANSCDSANLFTYAIQPPIVSHRVLTVELSPRRQIVINEAAPGQDLITLHHGVQFRASNVHFAGRETPYLALPSDYMGNQLKSYGGNLRYEVSYMGSGRPVNGSDVIITGNRYTITYSVRTQPGQKNKVKIPILPGGWLKPDGYKATREEIMMILANVDNILIRLGYLDSTAREVDLINIALDSAGSSDQGLGSASLVEKCSCPPGYVGDSCETCAPGHVRQPGGPWLGQCVPFIPEPCPSGTFGDPRRGVPCKECPCPLTGGNNFASGCQQNPDGDVVCRCNEGYAGRRCEYCASGYQGNPLAPGGVCHPIPDTSCNVDGTYNIQSNGACQCKDKVIGEQCDTCAAKSFHLNSFTYTGCIECFCSGVGDDCDSSTLYRDQVTSTFGRSRVNHGFALVNDYMRATPETIPVSMAVVPNALSFVGSADHAGDTLYWSLPAAFLGNKLTSYGGKLSYTLSYSPLPSGIMSRNSAPDVVIKSGEDLRLIHYRKSQVSPSVANTYAVEIKESAWQRSDAVSANREHVLMALSNITAIYIKATYTTSTKEASLRQVTLDTATATNLGTARAVEVEQCRCQEGYVGTSCERCAPGYARDPEGGIYLGSCLPCECNGHSKYCNAETGDCENCSDNTDGSNCEVCAAGYVGDATRGTPYDCQPDEGNPAPRPPPPGNQTLDNCNVYCDSHGTYACRDNYCQCKTNVIGDQCDECRPGTYGLSPENPEGCKECYCSGVSNQCRSAALYRQQIPVDFILNAPLITDDNGDILDTQNLEPDLASNMYTYSHPSYTDKFWSLRGSVLGNQLLSYGGLLSYTLVVESFGNYVPGQDVILIGNGVKLVWSSPDGRGDREEYSVRLHEDEQWQRKDRGSARPASRSDFMTVLTDLQHILVRATPKVPSTRTSIGNVILESAVTTRTPGATHAVDLEMCQCPTGYSGSSCESCAPLYYRDSSGSCSLCPCEASNTESCDLVSGSYVECRCKPRWKGDRCREIETNVPSVPDPSTEDPVRTQIIVSIEKPEITIVPVGGSLVLSCSGRMRWSNDPVYVNWYKENSRMPEDHEVNGGNLHLFNLDISDSGVYICQAVSKETNRIFKDSVSITITPVDQRSPAQIVNLPHDVTFDEYQPNEIVCEVTGNPAPTVTWTRVDGQADAQSTRTYNNRLIFESPRKSDEGRYRCQAYNELHRVEQYVIVYVQSNTPQPPPPQDRLYIQPEEVNGYAGESFRLSCQFTSGASLHYDWLLNGSPLSSSAPRNVQFNDNVLEVHDASYRDSGIYTCAAFDQRTRRNLTADARVNIEPREEPPIDDGAKPRIVPLPENVNIIQGQDYSITCEASGTPHPSIKWAKVHDQLAVNVHINSNVLTIYGARPENRGPYSCFAVNSHGTEQSSTNIDIEPRERPNIRIEPETQQTVLVGGQAALYCTAHGIPKPTVEWVRVDGQPLTPRHTTREEPGYMVIEDIQVADDGQYECRARNIAGEATGVASIVVQEQPVVQLSTEQQTIRLTEGDELSLSCVGSGVPTPSVFWTQPERSSFRGLAGPSSTNTANVQIYRVTLEDAGVYTCRGSNEAGEDEKYVLVEVQPKRGDIGGDDTDVDDFGPPRPTYNQPSRPYTQPPGYNEKLSAEIGTNVTLICDIFKGLSPYWERVDGTPLPPNAHAEHNSLVIVFLQLQNLGQYRCSGIGSDGHVEAIVVKELVQLPLPRITFYPSIPLNVEIGQNLDVYCQVENVRPEDVHWSTDNNRPLPSNVRFEYNILRFESITQAAAGEYRCSAFNQYGNRSETAKVMVKKPGGFQPVPQSQLQQHREGSTIQLRCSLTTQYGGEVRGNVQFHWYREDGSRLPHNARPDSQVLVLTALRPEDEGRYICNSYDVARRQQLPLVSIDLQVLNFKSSKLSPSKPLNSGPATIRPATISYTCQPSDFKCVSHPHTCVRANMVCDGIYDCTDHSDEFNCIAGKGSGKPGSSSGSGTFKRWKKHPRQSRRSLAMAKAIKDRKLRKRSFAATPPPYSPAYLPPVPTAPPHLPERTRDYSLKLDQQSSNLRVGEDTEVECYSSDDTYTDVVWERSDKAPLSNNVRQVGNRLVISDVAPTDAGNYVCKCKTDEGDLYTTSYVLEVEDQPHELKSSKIVYAKVGGNAQLQCGADEARQPTYRWSRQYGQLQAGRSLLSEKLSLDSVQANDAGTYICTAVYGDGETADFPNILVVTGAIPQFRQEPRSYMSFPTLPNSSFKFNFELTFRPENGDGLLLFNGQTRGSGDYIALSLKDRYAEFRFDFGGKPLLVRAEEPLALNEWHTVRVSRSRRDGYIQVDEQHPVAFPTLQQLPQLDLIEDLYIGGVPNWELLPEEAVGQQLGFVGCISRLTLQGRTVELIREAKFKEGISDCRPCAAGPCQNEGVCLESQTEQAYTCICQPGWTGRNCAIQGTQCTAGVCGAGRCENTENDMECLCPLNRTGDRCQYIEHLSEHSLNFKDNSFAAYGTPKLTKVNITLSVRPSSLIDSVILYTAESSLPSGDYLALVLRGGHVELLINTAARLDPVVVRSAEPLPLNRWTRIEIRRRLGEGILRVGDGPERKAKAPGSDRILSLKTPLYVGGYDRSTVKINRDVNITKGFDGCISRLYNSQKAVQLLADIKDAANIQNCGETNEISGGDEDVDNEPLVPPPVPEVHNEDELQPYAMAPCASDPCENGGSCSEQEAMAVCSCPLGFSGKHCQEHIQLGFNASFRGDGFVELNRTYFNAALEQSYTSMVIVFTTSQPNGLLYWWGQEAGEEYTGQDFIAAAVVDGYVEFSMRLDGEEAVIRNSETRVDNGERHIVIAKRADNTAVLEVERVLHSGETRPTSKKAMKLPGNVFVGKWRSGYRTVPGNRYKHSFNGCIVVVEGETVGQINLSSAAINGVNVNVCPALWNPSSLVHQEIGDDLVMDYHVDDRDFSFFDELDQPPPVHIFYPRPKINDLNTSRAHRVVLSLSLGLSIVLLGSRLSVMSLCLLPAPS</sequence>
<feature type="domain" description="Laminin IV type A" evidence="27">
    <location>
        <begin position="1420"/>
        <end position="1598"/>
    </location>
</feature>
<feature type="disulfide bond" evidence="19">
    <location>
        <begin position="896"/>
        <end position="908"/>
    </location>
</feature>
<keyword evidence="9" id="KW-0677">Repeat</keyword>
<feature type="domain" description="Ig-like" evidence="26">
    <location>
        <begin position="1278"/>
        <end position="1367"/>
    </location>
</feature>
<feature type="disulfide bond" evidence="19">
    <location>
        <begin position="221"/>
        <end position="236"/>
    </location>
</feature>
<dbReference type="GO" id="GO:0048056">
    <property type="term" value="P:R3/R4 cell differentiation"/>
    <property type="evidence" value="ECO:0007669"/>
    <property type="project" value="UniProtKB-ARBA"/>
</dbReference>
<feature type="disulfide bond" evidence="19">
    <location>
        <begin position="43"/>
        <end position="61"/>
    </location>
</feature>
<keyword evidence="12" id="KW-0472">Membrane</keyword>
<feature type="disulfide bond" evidence="19">
    <location>
        <begin position="943"/>
        <end position="961"/>
    </location>
</feature>
<keyword evidence="4" id="KW-0964">Secreted</keyword>
<keyword evidence="29" id="KW-1185">Reference proteome</keyword>
<name>A0A9P9YB10_9MUSC</name>
<evidence type="ECO:0000313" key="29">
    <source>
        <dbReference type="Proteomes" id="UP001059596"/>
    </source>
</evidence>
<feature type="disulfide bond" evidence="19">
    <location>
        <begin position="611"/>
        <end position="626"/>
    </location>
</feature>
<feature type="disulfide bond" evidence="19">
    <location>
        <begin position="1158"/>
        <end position="1170"/>
    </location>
</feature>
<dbReference type="InterPro" id="IPR001791">
    <property type="entry name" value="Laminin_G"/>
</dbReference>
<feature type="domain" description="Ig-like" evidence="26">
    <location>
        <begin position="1050"/>
        <end position="1141"/>
    </location>
</feature>
<dbReference type="Gene3D" id="2.60.40.10">
    <property type="entry name" value="Immunoglobulins"/>
    <property type="match status" value="12"/>
</dbReference>
<feature type="domain" description="EGF-like" evidence="24">
    <location>
        <begin position="3767"/>
        <end position="3805"/>
    </location>
</feature>
<feature type="domain" description="Ig-like" evidence="26">
    <location>
        <begin position="2701"/>
        <end position="2783"/>
    </location>
</feature>
<feature type="disulfide bond" evidence="17">
    <location>
        <begin position="4087"/>
        <end position="4096"/>
    </location>
</feature>
<feature type="disulfide bond" evidence="19">
    <location>
        <begin position="838"/>
        <end position="853"/>
    </location>
</feature>
<dbReference type="GO" id="GO:0007411">
    <property type="term" value="P:axon guidance"/>
    <property type="evidence" value="ECO:0007669"/>
    <property type="project" value="UniProtKB-ARBA"/>
</dbReference>
<feature type="domain" description="Laminin IV type A" evidence="27">
    <location>
        <begin position="2145"/>
        <end position="2320"/>
    </location>
</feature>
<evidence type="ECO:0000256" key="17">
    <source>
        <dbReference type="PROSITE-ProRule" id="PRU00076"/>
    </source>
</evidence>
<feature type="disulfide bond" evidence="19">
    <location>
        <begin position="516"/>
        <end position="531"/>
    </location>
</feature>
<feature type="disulfide bond" evidence="19">
    <location>
        <begin position="128"/>
        <end position="146"/>
    </location>
</feature>
<dbReference type="InterPro" id="IPR000034">
    <property type="entry name" value="Laminin_IV"/>
</dbReference>
<evidence type="ECO:0000256" key="5">
    <source>
        <dbReference type="ARBA" id="ARBA00022530"/>
    </source>
</evidence>
<feature type="disulfide bond" evidence="20">
    <location>
        <begin position="2092"/>
        <end position="2101"/>
    </location>
</feature>
<dbReference type="Gene3D" id="2.60.120.200">
    <property type="match status" value="3"/>
</dbReference>
<dbReference type="InterPro" id="IPR003598">
    <property type="entry name" value="Ig_sub2"/>
</dbReference>
<dbReference type="SMART" id="SM00179">
    <property type="entry name" value="EGF_CA"/>
    <property type="match status" value="3"/>
</dbReference>
<feature type="disulfide bond" evidence="19">
    <location>
        <begin position="878"/>
        <end position="893"/>
    </location>
</feature>